<dbReference type="Proteomes" id="UP000679779">
    <property type="component" value="Unassembled WGS sequence"/>
</dbReference>
<dbReference type="PROSITE" id="PS01124">
    <property type="entry name" value="HTH_ARAC_FAMILY_2"/>
    <property type="match status" value="1"/>
</dbReference>
<dbReference type="SUPFAM" id="SSF52172">
    <property type="entry name" value="CheY-like"/>
    <property type="match status" value="1"/>
</dbReference>
<keyword evidence="2" id="KW-0963">Cytoplasm</keyword>
<dbReference type="Pfam" id="PF12833">
    <property type="entry name" value="HTH_18"/>
    <property type="match status" value="1"/>
</dbReference>
<feature type="domain" description="HTH araC/xylS-type" evidence="9">
    <location>
        <begin position="429"/>
        <end position="527"/>
    </location>
</feature>
<evidence type="ECO:0000313" key="12">
    <source>
        <dbReference type="Proteomes" id="UP000679779"/>
    </source>
</evidence>
<keyword evidence="3 8" id="KW-0597">Phosphoprotein</keyword>
<dbReference type="AlphaFoldDB" id="A0A919XGY4"/>
<proteinExistence type="predicted"/>
<dbReference type="InterPro" id="IPR020449">
    <property type="entry name" value="Tscrpt_reg_AraC-type_HTH"/>
</dbReference>
<accession>A0A919XGY4</accession>
<dbReference type="RefSeq" id="WP_160040386.1">
    <property type="nucleotide sequence ID" value="NZ_BORQ01000001.1"/>
</dbReference>
<evidence type="ECO:0000259" key="10">
    <source>
        <dbReference type="PROSITE" id="PS50110"/>
    </source>
</evidence>
<keyword evidence="7" id="KW-0804">Transcription</keyword>
<organism evidence="11 12">
    <name type="scientific">Paenibacillus albilobatus</name>
    <dbReference type="NCBI Taxonomy" id="2716884"/>
    <lineage>
        <taxon>Bacteria</taxon>
        <taxon>Bacillati</taxon>
        <taxon>Bacillota</taxon>
        <taxon>Bacilli</taxon>
        <taxon>Bacillales</taxon>
        <taxon>Paenibacillaceae</taxon>
        <taxon>Paenibacillus</taxon>
    </lineage>
</organism>
<dbReference type="PRINTS" id="PR00032">
    <property type="entry name" value="HTHARAC"/>
</dbReference>
<protein>
    <submittedName>
        <fullName evidence="11">DNA-binding response regulator</fullName>
    </submittedName>
</protein>
<dbReference type="GO" id="GO:0043565">
    <property type="term" value="F:sequence-specific DNA binding"/>
    <property type="evidence" value="ECO:0007669"/>
    <property type="project" value="InterPro"/>
</dbReference>
<comment type="caution">
    <text evidence="11">The sequence shown here is derived from an EMBL/GenBank/DDBJ whole genome shotgun (WGS) entry which is preliminary data.</text>
</comment>
<evidence type="ECO:0000256" key="8">
    <source>
        <dbReference type="PROSITE-ProRule" id="PRU00169"/>
    </source>
</evidence>
<evidence type="ECO:0000256" key="7">
    <source>
        <dbReference type="ARBA" id="ARBA00023163"/>
    </source>
</evidence>
<name>A0A919XGY4_9BACL</name>
<sequence length="538" mass="61099">MRSVFIVDDEPFILEGLNNAVEWEELGTTLCGKAYDGKEAYEQLRETGCDILITDIMMREMDGLELIRKLKPLYPGMKFIVLSGYNEFNYVKEGMKLGIENYLLKPVNMKELAETIQSTVQKINNAERSACLNAEELDILRDNVMNRWAAGRIDPAELKNRLDFLDIPSDLSCYAAAVVREIAEMEEPAGESPWYKARQNNREVYALCRELTESAGNGRPGICFCDLEGDVIIVYSGSDPKTLQAGILEQLEQMRSALKERGTRVMITLGGMESGYQGLPQSYALAKRLQEFFLTDEEGEIITASRMAPPDDAMACTAPDTLEYEKRLLARNKAAVDEYIDHLFAVRQSNRVSPVHIRNLAVELVLCTKQVVKENKLNYDLATSGYKQLFTALFKAQTLGRLAQHVKFIAHAAIDYLSVEEDEFSPVIKQVLHQIRTKYAEEMSLKTLAHEFNVHPFYLGQLFQKETGVSFSDYLNSHRVKQAKALLTDTLLKTSEISRRVGYLEPGYFYRQFKKYAGMSPTEFRNMVKMSACRDEQA</sequence>
<dbReference type="PANTHER" id="PTHR42713:SF3">
    <property type="entry name" value="TRANSCRIPTIONAL REGULATORY PROTEIN HPTR"/>
    <property type="match status" value="1"/>
</dbReference>
<dbReference type="SUPFAM" id="SSF46689">
    <property type="entry name" value="Homeodomain-like"/>
    <property type="match status" value="2"/>
</dbReference>
<evidence type="ECO:0000256" key="3">
    <source>
        <dbReference type="ARBA" id="ARBA00022553"/>
    </source>
</evidence>
<dbReference type="SMART" id="SM00342">
    <property type="entry name" value="HTH_ARAC"/>
    <property type="match status" value="1"/>
</dbReference>
<evidence type="ECO:0000259" key="9">
    <source>
        <dbReference type="PROSITE" id="PS01124"/>
    </source>
</evidence>
<keyword evidence="5" id="KW-0805">Transcription regulation</keyword>
<dbReference type="PANTHER" id="PTHR42713">
    <property type="entry name" value="HISTIDINE KINASE-RELATED"/>
    <property type="match status" value="1"/>
</dbReference>
<dbReference type="Gene3D" id="1.10.10.60">
    <property type="entry name" value="Homeodomain-like"/>
    <property type="match status" value="2"/>
</dbReference>
<dbReference type="InterPro" id="IPR001789">
    <property type="entry name" value="Sig_transdc_resp-reg_receiver"/>
</dbReference>
<dbReference type="InterPro" id="IPR041522">
    <property type="entry name" value="CdaR_GGDEF"/>
</dbReference>
<keyword evidence="6 11" id="KW-0238">DNA-binding</keyword>
<evidence type="ECO:0000256" key="4">
    <source>
        <dbReference type="ARBA" id="ARBA00023012"/>
    </source>
</evidence>
<dbReference type="CDD" id="cd17536">
    <property type="entry name" value="REC_YesN-like"/>
    <property type="match status" value="1"/>
</dbReference>
<feature type="domain" description="Response regulatory" evidence="10">
    <location>
        <begin position="3"/>
        <end position="120"/>
    </location>
</feature>
<comment type="subcellular location">
    <subcellularLocation>
        <location evidence="1">Cytoplasm</location>
    </subcellularLocation>
</comment>
<dbReference type="InterPro" id="IPR018060">
    <property type="entry name" value="HTH_AraC"/>
</dbReference>
<keyword evidence="12" id="KW-1185">Reference proteome</keyword>
<dbReference type="GO" id="GO:0000160">
    <property type="term" value="P:phosphorelay signal transduction system"/>
    <property type="evidence" value="ECO:0007669"/>
    <property type="project" value="UniProtKB-KW"/>
</dbReference>
<dbReference type="InterPro" id="IPR051552">
    <property type="entry name" value="HptR"/>
</dbReference>
<dbReference type="GO" id="GO:0003700">
    <property type="term" value="F:DNA-binding transcription factor activity"/>
    <property type="evidence" value="ECO:0007669"/>
    <property type="project" value="InterPro"/>
</dbReference>
<reference evidence="11" key="1">
    <citation type="submission" date="2021-03" db="EMBL/GenBank/DDBJ databases">
        <title>Antimicrobial resistance genes in bacteria isolated from Japanese honey, and their potential for conferring macrolide and lincosamide resistance in the American foulbrood pathogen Paenibacillus larvae.</title>
        <authorList>
            <person name="Okamoto M."/>
            <person name="Kumagai M."/>
            <person name="Kanamori H."/>
            <person name="Takamatsu D."/>
        </authorList>
    </citation>
    <scope>NUCLEOTIDE SEQUENCE</scope>
    <source>
        <strain evidence="11">J2TS6</strain>
    </source>
</reference>
<feature type="modified residue" description="4-aspartylphosphate" evidence="8">
    <location>
        <position position="55"/>
    </location>
</feature>
<dbReference type="SMART" id="SM00448">
    <property type="entry name" value="REC"/>
    <property type="match status" value="1"/>
</dbReference>
<evidence type="ECO:0000256" key="2">
    <source>
        <dbReference type="ARBA" id="ARBA00022490"/>
    </source>
</evidence>
<dbReference type="InterPro" id="IPR011006">
    <property type="entry name" value="CheY-like_superfamily"/>
</dbReference>
<evidence type="ECO:0000256" key="6">
    <source>
        <dbReference type="ARBA" id="ARBA00023125"/>
    </source>
</evidence>
<evidence type="ECO:0000313" key="11">
    <source>
        <dbReference type="EMBL" id="GIO30350.1"/>
    </source>
</evidence>
<dbReference type="PROSITE" id="PS50110">
    <property type="entry name" value="RESPONSE_REGULATORY"/>
    <property type="match status" value="1"/>
</dbReference>
<dbReference type="Pfam" id="PF00072">
    <property type="entry name" value="Response_reg"/>
    <property type="match status" value="1"/>
</dbReference>
<dbReference type="Gene3D" id="3.40.50.2300">
    <property type="match status" value="1"/>
</dbReference>
<evidence type="ECO:0000256" key="5">
    <source>
        <dbReference type="ARBA" id="ARBA00023015"/>
    </source>
</evidence>
<dbReference type="EMBL" id="BORQ01000001">
    <property type="protein sequence ID" value="GIO30350.1"/>
    <property type="molecule type" value="Genomic_DNA"/>
</dbReference>
<gene>
    <name evidence="11" type="ORF">J2TS6_14910</name>
</gene>
<dbReference type="GO" id="GO:0005737">
    <property type="term" value="C:cytoplasm"/>
    <property type="evidence" value="ECO:0007669"/>
    <property type="project" value="UniProtKB-SubCell"/>
</dbReference>
<keyword evidence="4" id="KW-0902">Two-component regulatory system</keyword>
<dbReference type="InterPro" id="IPR009057">
    <property type="entry name" value="Homeodomain-like_sf"/>
</dbReference>
<evidence type="ECO:0000256" key="1">
    <source>
        <dbReference type="ARBA" id="ARBA00004496"/>
    </source>
</evidence>
<dbReference type="Pfam" id="PF17853">
    <property type="entry name" value="GGDEF_2"/>
    <property type="match status" value="1"/>
</dbReference>